<dbReference type="Proteomes" id="UP000887566">
    <property type="component" value="Unplaced"/>
</dbReference>
<evidence type="ECO:0000313" key="3">
    <source>
        <dbReference type="WBParaSite" id="PSAMB.scaffold482size49770.g6382.t1"/>
    </source>
</evidence>
<dbReference type="InterPro" id="IPR012336">
    <property type="entry name" value="Thioredoxin-like_fold"/>
</dbReference>
<evidence type="ECO:0000259" key="1">
    <source>
        <dbReference type="Pfam" id="PF17172"/>
    </source>
</evidence>
<dbReference type="PANTHER" id="PTHR12289:SF38">
    <property type="entry name" value="METAXIN-2"/>
    <property type="match status" value="1"/>
</dbReference>
<dbReference type="PANTHER" id="PTHR12289">
    <property type="entry name" value="METAXIN RELATED"/>
    <property type="match status" value="1"/>
</dbReference>
<sequence length="207" mass="23526">MDRSFFTDLLNDELAMNVDDNWDDAALFGPYENEQALLYQYAECLSARAFLKMCNLPFKIEQRPNAEHMSPSGEVPFLKVGRLVVADYLPIVDLVAKKGVKLSDGLTDVEIGELHAHICLLEEVLKNAEMYISWMHEPTLRVVTKRRYGSVYPWPLSSILPSLKGRQVCNKLRSFGWADRTIEQVSNFRHSLNTPSFIFAAAGARRS</sequence>
<feature type="domain" description="Thioredoxin-like fold" evidence="1">
    <location>
        <begin position="43"/>
        <end position="137"/>
    </location>
</feature>
<dbReference type="AlphaFoldDB" id="A0A914WTT6"/>
<dbReference type="InterPro" id="IPR050931">
    <property type="entry name" value="Mito_Protein_Transport_Metaxin"/>
</dbReference>
<evidence type="ECO:0000313" key="2">
    <source>
        <dbReference type="Proteomes" id="UP000887566"/>
    </source>
</evidence>
<reference evidence="3" key="1">
    <citation type="submission" date="2022-11" db="UniProtKB">
        <authorList>
            <consortium name="WormBaseParasite"/>
        </authorList>
    </citation>
    <scope>IDENTIFICATION</scope>
</reference>
<protein>
    <submittedName>
        <fullName evidence="3">Mitochondrial outer membrane transport complex Sam37/metaxin N-terminal domain-containing protein</fullName>
    </submittedName>
</protein>
<dbReference type="WBParaSite" id="PSAMB.scaffold482size49770.g6382.t1">
    <property type="protein sequence ID" value="PSAMB.scaffold482size49770.g6382.t1"/>
    <property type="gene ID" value="PSAMB.scaffold482size49770.g6382"/>
</dbReference>
<accession>A0A914WTT6</accession>
<dbReference type="Pfam" id="PF17172">
    <property type="entry name" value="GST_N_4"/>
    <property type="match status" value="1"/>
</dbReference>
<name>A0A914WTT6_9BILA</name>
<dbReference type="GO" id="GO:0007005">
    <property type="term" value="P:mitochondrion organization"/>
    <property type="evidence" value="ECO:0007669"/>
    <property type="project" value="TreeGrafter"/>
</dbReference>
<proteinExistence type="predicted"/>
<keyword evidence="2" id="KW-1185">Reference proteome</keyword>
<dbReference type="GO" id="GO:0001401">
    <property type="term" value="C:SAM complex"/>
    <property type="evidence" value="ECO:0007669"/>
    <property type="project" value="TreeGrafter"/>
</dbReference>
<organism evidence="2 3">
    <name type="scientific">Plectus sambesii</name>
    <dbReference type="NCBI Taxonomy" id="2011161"/>
    <lineage>
        <taxon>Eukaryota</taxon>
        <taxon>Metazoa</taxon>
        <taxon>Ecdysozoa</taxon>
        <taxon>Nematoda</taxon>
        <taxon>Chromadorea</taxon>
        <taxon>Plectida</taxon>
        <taxon>Plectina</taxon>
        <taxon>Plectoidea</taxon>
        <taxon>Plectidae</taxon>
        <taxon>Plectus</taxon>
    </lineage>
</organism>